<gene>
    <name evidence="3" type="ORF">CYPRO_2682</name>
</gene>
<dbReference type="EC" id="7.1.1.-" evidence="2"/>
<dbReference type="KEGG" id="cprv:CYPRO_2682"/>
<dbReference type="AlphaFoldDB" id="A0A345UN72"/>
<protein>
    <recommendedName>
        <fullName evidence="2">NADH-quinone oxidoreductase subunit J</fullName>
        <ecNumber evidence="2">7.1.1.-</ecNumber>
    </recommendedName>
</protein>
<dbReference type="PANTHER" id="PTHR33269:SF17">
    <property type="entry name" value="NADH-UBIQUINONE OXIDOREDUCTASE CHAIN 6"/>
    <property type="match status" value="1"/>
</dbReference>
<dbReference type="GO" id="GO:0048038">
    <property type="term" value="F:quinone binding"/>
    <property type="evidence" value="ECO:0007669"/>
    <property type="project" value="UniProtKB-UniRule"/>
</dbReference>
<keyword evidence="4" id="KW-1185">Reference proteome</keyword>
<comment type="subcellular location">
    <subcellularLocation>
        <location evidence="2">Cell membrane</location>
        <topology evidence="2">Multi-pass membrane protein</topology>
    </subcellularLocation>
</comment>
<keyword evidence="2" id="KW-1133">Transmembrane helix</keyword>
<feature type="transmembrane region" description="Helical" evidence="2">
    <location>
        <begin position="92"/>
        <end position="115"/>
    </location>
</feature>
<evidence type="ECO:0000313" key="3">
    <source>
        <dbReference type="EMBL" id="AXJ01924.1"/>
    </source>
</evidence>
<keyword evidence="2" id="KW-1003">Cell membrane</keyword>
<evidence type="ECO:0000313" key="4">
    <source>
        <dbReference type="Proteomes" id="UP000254808"/>
    </source>
</evidence>
<keyword evidence="2" id="KW-0874">Quinone</keyword>
<dbReference type="Pfam" id="PF00499">
    <property type="entry name" value="Oxidored_q3"/>
    <property type="match status" value="1"/>
</dbReference>
<dbReference type="InterPro" id="IPR001457">
    <property type="entry name" value="NADH_UbQ/plastoQ_OxRdtase_su6"/>
</dbReference>
<comment type="function">
    <text evidence="2">NDH-1 shuttles electrons from NADH, via FMN and iron-sulfur (Fe-S) centers, to quinones in the respiratory chain. Couples the redox reaction to proton translocation (for every two electrons transferred, four hydrogen ions are translocated across the cytoplasmic membrane), and thus conserves the redox energy in a proton gradient.</text>
</comment>
<feature type="transmembrane region" description="Helical" evidence="2">
    <location>
        <begin position="30"/>
        <end position="47"/>
    </location>
</feature>
<dbReference type="InterPro" id="IPR042106">
    <property type="entry name" value="Nuo/plastoQ_OxRdtase_6_NuoJ"/>
</dbReference>
<evidence type="ECO:0000256" key="2">
    <source>
        <dbReference type="RuleBase" id="RU004429"/>
    </source>
</evidence>
<feature type="transmembrane region" description="Helical" evidence="2">
    <location>
        <begin position="141"/>
        <end position="163"/>
    </location>
</feature>
<evidence type="ECO:0000256" key="1">
    <source>
        <dbReference type="ARBA" id="ARBA00005698"/>
    </source>
</evidence>
<proteinExistence type="inferred from homology"/>
<dbReference type="GO" id="GO:0016491">
    <property type="term" value="F:oxidoreductase activity"/>
    <property type="evidence" value="ECO:0007669"/>
    <property type="project" value="UniProtKB-KW"/>
</dbReference>
<feature type="transmembrane region" description="Helical" evidence="2">
    <location>
        <begin position="53"/>
        <end position="72"/>
    </location>
</feature>
<keyword evidence="2" id="KW-0812">Transmembrane</keyword>
<keyword evidence="2" id="KW-0520">NAD</keyword>
<keyword evidence="2" id="KW-0472">Membrane</keyword>
<reference evidence="3 4" key="1">
    <citation type="submission" date="2018-03" db="EMBL/GenBank/DDBJ databases">
        <title>Phenotypic and genomic properties of Cyclonatronum proteinivorum gen. nov., sp. nov., a haloalkaliphilic bacteroidete from soda lakes possessing Na+-translocating rhodopsin.</title>
        <authorList>
            <person name="Toshchakov S.V."/>
            <person name="Korzhenkov A."/>
            <person name="Samarov N.I."/>
            <person name="Kublanov I.V."/>
            <person name="Muntyan M.S."/>
            <person name="Sorokin D.Y."/>
        </authorList>
    </citation>
    <scope>NUCLEOTIDE SEQUENCE [LARGE SCALE GENOMIC DNA]</scope>
    <source>
        <strain evidence="3 4">Omega</strain>
    </source>
</reference>
<dbReference type="RefSeq" id="WP_114985067.1">
    <property type="nucleotide sequence ID" value="NZ_CP027806.1"/>
</dbReference>
<feature type="transmembrane region" description="Helical" evidence="2">
    <location>
        <begin position="6"/>
        <end position="23"/>
    </location>
</feature>
<dbReference type="OrthoDB" id="9790848at2"/>
<keyword evidence="3" id="KW-0560">Oxidoreductase</keyword>
<dbReference type="EMBL" id="CP027806">
    <property type="protein sequence ID" value="AXJ01924.1"/>
    <property type="molecule type" value="Genomic_DNA"/>
</dbReference>
<organism evidence="3 4">
    <name type="scientific">Cyclonatronum proteinivorum</name>
    <dbReference type="NCBI Taxonomy" id="1457365"/>
    <lineage>
        <taxon>Bacteria</taxon>
        <taxon>Pseudomonadati</taxon>
        <taxon>Balneolota</taxon>
        <taxon>Balneolia</taxon>
        <taxon>Balneolales</taxon>
        <taxon>Cyclonatronaceae</taxon>
        <taxon>Cyclonatronum</taxon>
    </lineage>
</organism>
<dbReference type="Proteomes" id="UP000254808">
    <property type="component" value="Chromosome"/>
</dbReference>
<sequence>METFFFVFVATFAVGTALAMVLSKNTVNSALFLILHMLSVSGFYLSLNAQFLAVIQILVYAGAIMVLFLFVIMVLNMDEDEQIITKVDFKQIFAVLVTVVVLAQLLFIVGNYIGAFPDFSHQELMAIGTVEAIGDEMFTTFLLPFEATAILLTAAVVGAMLLAQKNVNVEDEIE</sequence>
<comment type="similarity">
    <text evidence="1 2">Belongs to the complex I subunit 6 family.</text>
</comment>
<name>A0A345UN72_9BACT</name>
<comment type="catalytic activity">
    <reaction evidence="2">
        <text>a quinone + NADH + 5 H(+)(in) = a quinol + NAD(+) + 4 H(+)(out)</text>
        <dbReference type="Rhea" id="RHEA:57888"/>
        <dbReference type="ChEBI" id="CHEBI:15378"/>
        <dbReference type="ChEBI" id="CHEBI:24646"/>
        <dbReference type="ChEBI" id="CHEBI:57540"/>
        <dbReference type="ChEBI" id="CHEBI:57945"/>
        <dbReference type="ChEBI" id="CHEBI:132124"/>
    </reaction>
</comment>
<dbReference type="PANTHER" id="PTHR33269">
    <property type="entry name" value="NADH-UBIQUINONE OXIDOREDUCTASE CHAIN 6"/>
    <property type="match status" value="1"/>
</dbReference>
<accession>A0A345UN72</accession>
<dbReference type="GO" id="GO:0008137">
    <property type="term" value="F:NADH dehydrogenase (ubiquinone) activity"/>
    <property type="evidence" value="ECO:0007669"/>
    <property type="project" value="UniProtKB-UniRule"/>
</dbReference>
<dbReference type="GO" id="GO:0005886">
    <property type="term" value="C:plasma membrane"/>
    <property type="evidence" value="ECO:0007669"/>
    <property type="project" value="UniProtKB-SubCell"/>
</dbReference>
<dbReference type="Gene3D" id="1.20.120.1200">
    <property type="entry name" value="NADH-ubiquinone/plastoquinone oxidoreductase chain 6, subunit NuoJ"/>
    <property type="match status" value="1"/>
</dbReference>